<reference evidence="3" key="1">
    <citation type="submission" date="2023-06" db="EMBL/GenBank/DDBJ databases">
        <authorList>
            <person name="Delattre M."/>
        </authorList>
    </citation>
    <scope>NUCLEOTIDE SEQUENCE</scope>
    <source>
        <strain evidence="3">AF72</strain>
    </source>
</reference>
<accession>A0AA36G543</accession>
<keyword evidence="2" id="KW-0732">Signal</keyword>
<feature type="chain" id="PRO_5041327409" description="CUB-like domain-containing protein" evidence="2">
    <location>
        <begin position="16"/>
        <end position="707"/>
    </location>
</feature>
<dbReference type="AlphaFoldDB" id="A0AA36G543"/>
<evidence type="ECO:0000256" key="2">
    <source>
        <dbReference type="SAM" id="SignalP"/>
    </source>
</evidence>
<evidence type="ECO:0000313" key="4">
    <source>
        <dbReference type="Proteomes" id="UP001177023"/>
    </source>
</evidence>
<sequence length="707" mass="79330">MLFLLCICLFSLVECAIEVKNVTITGNAVISTPNFPQQLVTRFGEEPALVDWRLTPSRVSALRPEFDRLDLTADDRLYFCTEQQYAQCAETCPCDDIEFWERRKTWQAENGSLIIAFRPEIPKQDAKPLRRLGFRATIFEAEFLALPCTQTIDITNQTSPYYLLSSGSSPLAECRIKLVTQTSHMRTILSDYHLEGNDQINMTGLDFNAYSIDSNTTGMQVFYFRIVVDISLQLLSNSSYFVLYAEPYEMLPHSCDLNRTSYPNEEFRITTNGYDNYLNYASNLKCEVTFDGLDANSQAVLEIVDLRMEKGIDMMVLTVLNKTISQMDPDHRFRVWPVGQAGASIGIYSDAVENGIGLDANLHILDFYRYDLDQNTPILYLNGVFWSGIYWTQPKLWLYNRSEIAVHFKGSTSLNHLDTGFDFRVTAAMPQTTYLDICNSSIVHITMPQENAFWQYQITTYGNQCGGAINYMFSDQLINTFNLSNVEGCVLYVHKIPGVPLNFYIGWMAAPFTIQIPANFSSGEQLLLDFEQDIHLPDDTSVLIGSSDYFQITDQTMFKGGYAAPAYYVHFPNNQVIEFTLLQDLGDGTLYFGNETRRYNGTDGVFTKILMNGTEIVYNSTLSGNGRLIAKLSTQVETTSSSSVMQTSSTTGLPTSEAAHTTSSGSTATATMGSTVVPPVTTTKLSESKCFIGSVLLLLSLVALRNW</sequence>
<protein>
    <recommendedName>
        <fullName evidence="5">CUB-like domain-containing protein</fullName>
    </recommendedName>
</protein>
<dbReference type="Proteomes" id="UP001177023">
    <property type="component" value="Unassembled WGS sequence"/>
</dbReference>
<name>A0AA36G543_9BILA</name>
<feature type="signal peptide" evidence="2">
    <location>
        <begin position="1"/>
        <end position="15"/>
    </location>
</feature>
<feature type="region of interest" description="Disordered" evidence="1">
    <location>
        <begin position="640"/>
        <end position="674"/>
    </location>
</feature>
<keyword evidence="4" id="KW-1185">Reference proteome</keyword>
<organism evidence="3 4">
    <name type="scientific">Mesorhabditis spiculigera</name>
    <dbReference type="NCBI Taxonomy" id="96644"/>
    <lineage>
        <taxon>Eukaryota</taxon>
        <taxon>Metazoa</taxon>
        <taxon>Ecdysozoa</taxon>
        <taxon>Nematoda</taxon>
        <taxon>Chromadorea</taxon>
        <taxon>Rhabditida</taxon>
        <taxon>Rhabditina</taxon>
        <taxon>Rhabditomorpha</taxon>
        <taxon>Rhabditoidea</taxon>
        <taxon>Rhabditidae</taxon>
        <taxon>Mesorhabditinae</taxon>
        <taxon>Mesorhabditis</taxon>
    </lineage>
</organism>
<dbReference type="EMBL" id="CATQJA010002654">
    <property type="protein sequence ID" value="CAJ0578538.1"/>
    <property type="molecule type" value="Genomic_DNA"/>
</dbReference>
<gene>
    <name evidence="3" type="ORF">MSPICULIGERA_LOCUS16786</name>
</gene>
<feature type="non-terminal residue" evidence="3">
    <location>
        <position position="707"/>
    </location>
</feature>
<evidence type="ECO:0008006" key="5">
    <source>
        <dbReference type="Google" id="ProtNLM"/>
    </source>
</evidence>
<comment type="caution">
    <text evidence="3">The sequence shown here is derived from an EMBL/GenBank/DDBJ whole genome shotgun (WGS) entry which is preliminary data.</text>
</comment>
<proteinExistence type="predicted"/>
<evidence type="ECO:0000313" key="3">
    <source>
        <dbReference type="EMBL" id="CAJ0578538.1"/>
    </source>
</evidence>
<evidence type="ECO:0000256" key="1">
    <source>
        <dbReference type="SAM" id="MobiDB-lite"/>
    </source>
</evidence>